<proteinExistence type="predicted"/>
<dbReference type="AlphaFoldDB" id="A0A9W6WSK8"/>
<keyword evidence="3" id="KW-1185">Reference proteome</keyword>
<protein>
    <submittedName>
        <fullName evidence="2">Unnamed protein product</fullName>
    </submittedName>
</protein>
<dbReference type="Proteomes" id="UP001165121">
    <property type="component" value="Unassembled WGS sequence"/>
</dbReference>
<feature type="compositionally biased region" description="Polar residues" evidence="1">
    <location>
        <begin position="69"/>
        <end position="88"/>
    </location>
</feature>
<evidence type="ECO:0000313" key="3">
    <source>
        <dbReference type="Proteomes" id="UP001165121"/>
    </source>
</evidence>
<accession>A0A9W6WSK8</accession>
<dbReference type="EMBL" id="BSXT01000049">
    <property type="protein sequence ID" value="GMF16030.1"/>
    <property type="molecule type" value="Genomic_DNA"/>
</dbReference>
<comment type="caution">
    <text evidence="2">The sequence shown here is derived from an EMBL/GenBank/DDBJ whole genome shotgun (WGS) entry which is preliminary data.</text>
</comment>
<feature type="compositionally biased region" description="Basic and acidic residues" evidence="1">
    <location>
        <begin position="46"/>
        <end position="62"/>
    </location>
</feature>
<name>A0A9W6WSK8_9STRA</name>
<evidence type="ECO:0000313" key="2">
    <source>
        <dbReference type="EMBL" id="GMF16030.1"/>
    </source>
</evidence>
<gene>
    <name evidence="2" type="ORF">Pfra01_000066400</name>
</gene>
<feature type="region of interest" description="Disordered" evidence="1">
    <location>
        <begin position="110"/>
        <end position="131"/>
    </location>
</feature>
<reference evidence="2" key="1">
    <citation type="submission" date="2023-04" db="EMBL/GenBank/DDBJ databases">
        <title>Phytophthora fragariaefolia NBRC 109709.</title>
        <authorList>
            <person name="Ichikawa N."/>
            <person name="Sato H."/>
            <person name="Tonouchi N."/>
        </authorList>
    </citation>
    <scope>NUCLEOTIDE SEQUENCE</scope>
    <source>
        <strain evidence="2">NBRC 109709</strain>
    </source>
</reference>
<dbReference type="OrthoDB" id="123661at2759"/>
<feature type="region of interest" description="Disordered" evidence="1">
    <location>
        <begin position="45"/>
        <end position="88"/>
    </location>
</feature>
<sequence>MSEVDQVSYYCDGLKRATQAYVKLQNTMTLSDAMDQAVKYEMSHFSGDHKVNREKPERESRFRGPLRPTSGSKTKPFTNRSYKPGHYSTTAQNTYGPVCYYCKRNPAISNATARSSRVDRETSSHTSRGGT</sequence>
<organism evidence="2 3">
    <name type="scientific">Phytophthora fragariaefolia</name>
    <dbReference type="NCBI Taxonomy" id="1490495"/>
    <lineage>
        <taxon>Eukaryota</taxon>
        <taxon>Sar</taxon>
        <taxon>Stramenopiles</taxon>
        <taxon>Oomycota</taxon>
        <taxon>Peronosporomycetes</taxon>
        <taxon>Peronosporales</taxon>
        <taxon>Peronosporaceae</taxon>
        <taxon>Phytophthora</taxon>
    </lineage>
</organism>
<evidence type="ECO:0000256" key="1">
    <source>
        <dbReference type="SAM" id="MobiDB-lite"/>
    </source>
</evidence>